<dbReference type="Proteomes" id="UP000776252">
    <property type="component" value="Unassembled WGS sequence"/>
</dbReference>
<evidence type="ECO:0000256" key="1">
    <source>
        <dbReference type="SAM" id="Phobius"/>
    </source>
</evidence>
<evidence type="ECO:0000313" key="3">
    <source>
        <dbReference type="Proteomes" id="UP000776252"/>
    </source>
</evidence>
<proteinExistence type="predicted"/>
<feature type="transmembrane region" description="Helical" evidence="1">
    <location>
        <begin position="7"/>
        <end position="25"/>
    </location>
</feature>
<evidence type="ECO:0000313" key="2">
    <source>
        <dbReference type="EMBL" id="MBU3161495.1"/>
    </source>
</evidence>
<name>A0ABS6BY00_9CLOT</name>
<protein>
    <recommendedName>
        <fullName evidence="4">Glycine zipper family protein</fullName>
    </recommendedName>
</protein>
<dbReference type="RefSeq" id="WP_216151323.1">
    <property type="nucleotide sequence ID" value="NZ_JAHLDV010000068.1"/>
</dbReference>
<keyword evidence="3" id="KW-1185">Reference proteome</keyword>
<keyword evidence="1" id="KW-1133">Transmembrane helix</keyword>
<keyword evidence="1" id="KW-0472">Membrane</keyword>
<accession>A0ABS6BY00</accession>
<dbReference type="EMBL" id="JAHLDV010000068">
    <property type="protein sequence ID" value="MBU3161495.1"/>
    <property type="molecule type" value="Genomic_DNA"/>
</dbReference>
<organism evidence="2 3">
    <name type="scientific">Clostridium frigoris</name>
    <dbReference type="NCBI Taxonomy" id="205327"/>
    <lineage>
        <taxon>Bacteria</taxon>
        <taxon>Bacillati</taxon>
        <taxon>Bacillota</taxon>
        <taxon>Clostridia</taxon>
        <taxon>Eubacteriales</taxon>
        <taxon>Clostridiaceae</taxon>
        <taxon>Clostridium</taxon>
    </lineage>
</organism>
<keyword evidence="1" id="KW-0812">Transmembrane</keyword>
<reference evidence="2 3" key="1">
    <citation type="submission" date="2021-06" db="EMBL/GenBank/DDBJ databases">
        <title>Clostridia strains as spoilage organisms.</title>
        <authorList>
            <person name="Wambui J."/>
            <person name="Stephan R."/>
            <person name="Stevens M.J.A."/>
        </authorList>
    </citation>
    <scope>NUCLEOTIDE SEQUENCE [LARGE SCALE GENOMIC DNA]</scope>
    <source>
        <strain evidence="2 3">DSM 14204</strain>
    </source>
</reference>
<sequence>MSKKKKYISNTTFSCIGAILGLVIGASLGNIFIGTFSGMIIGSLIDIFKSK</sequence>
<comment type="caution">
    <text evidence="2">The sequence shown here is derived from an EMBL/GenBank/DDBJ whole genome shotgun (WGS) entry which is preliminary data.</text>
</comment>
<evidence type="ECO:0008006" key="4">
    <source>
        <dbReference type="Google" id="ProtNLM"/>
    </source>
</evidence>
<gene>
    <name evidence="2" type="ORF">KPL37_17450</name>
</gene>